<dbReference type="InterPro" id="IPR006145">
    <property type="entry name" value="PsdUridine_synth_RsuA/RluA"/>
</dbReference>
<dbReference type="Pfam" id="PF00849">
    <property type="entry name" value="PseudoU_synth_2"/>
    <property type="match status" value="1"/>
</dbReference>
<keyword evidence="2 6" id="KW-0694">RNA-binding</keyword>
<evidence type="ECO:0000259" key="9">
    <source>
        <dbReference type="Pfam" id="PF01479"/>
    </source>
</evidence>
<dbReference type="GO" id="GO:0003723">
    <property type="term" value="F:RNA binding"/>
    <property type="evidence" value="ECO:0007669"/>
    <property type="project" value="UniProtKB-KW"/>
</dbReference>
<gene>
    <name evidence="10" type="primary">rsuA</name>
    <name evidence="10" type="ORF">NCTC12742_00546</name>
</gene>
<evidence type="ECO:0000313" key="11">
    <source>
        <dbReference type="Proteomes" id="UP000272771"/>
    </source>
</evidence>
<dbReference type="Proteomes" id="UP000272771">
    <property type="component" value="Chromosome"/>
</dbReference>
<feature type="domain" description="RNA-binding S4" evidence="9">
    <location>
        <begin position="17"/>
        <end position="57"/>
    </location>
</feature>
<dbReference type="InterPro" id="IPR020094">
    <property type="entry name" value="TruA/RsuA/RluB/E/F_N"/>
</dbReference>
<dbReference type="InterPro" id="IPR002942">
    <property type="entry name" value="S4_RNA-bd"/>
</dbReference>
<evidence type="ECO:0000256" key="1">
    <source>
        <dbReference type="ARBA" id="ARBA00008348"/>
    </source>
</evidence>
<protein>
    <recommendedName>
        <fullName evidence="7">Pseudouridine synthase</fullName>
        <ecNumber evidence="7">5.4.99.-</ecNumber>
    </recommendedName>
</protein>
<dbReference type="InterPro" id="IPR000748">
    <property type="entry name" value="PsdUridine_synth_RsuA/RluB/E/F"/>
</dbReference>
<dbReference type="AlphaFoldDB" id="A0A3S5C9S7"/>
<evidence type="ECO:0000256" key="2">
    <source>
        <dbReference type="ARBA" id="ARBA00022884"/>
    </source>
</evidence>
<dbReference type="OrthoDB" id="9807213at2"/>
<dbReference type="NCBIfam" id="TIGR00093">
    <property type="entry name" value="pseudouridine synthase"/>
    <property type="match status" value="1"/>
</dbReference>
<dbReference type="PANTHER" id="PTHR47683">
    <property type="entry name" value="PSEUDOURIDINE SYNTHASE FAMILY PROTEIN-RELATED"/>
    <property type="match status" value="1"/>
</dbReference>
<evidence type="ECO:0000256" key="4">
    <source>
        <dbReference type="ARBA" id="ARBA00036749"/>
    </source>
</evidence>
<dbReference type="InterPro" id="IPR050343">
    <property type="entry name" value="RsuA_PseudoU_synthase"/>
</dbReference>
<dbReference type="Gene3D" id="3.30.70.1560">
    <property type="entry name" value="Alpha-L RNA-binding motif"/>
    <property type="match status" value="1"/>
</dbReference>
<dbReference type="InterPro" id="IPR018496">
    <property type="entry name" value="PsdUridine_synth_RsuA/RluB_CS"/>
</dbReference>
<dbReference type="SUPFAM" id="SSF55120">
    <property type="entry name" value="Pseudouridine synthase"/>
    <property type="match status" value="1"/>
</dbReference>
<keyword evidence="3 7" id="KW-0413">Isomerase</keyword>
<evidence type="ECO:0000256" key="7">
    <source>
        <dbReference type="RuleBase" id="RU003887"/>
    </source>
</evidence>
<accession>A0A3S5C9S7</accession>
<reference evidence="10 11" key="1">
    <citation type="submission" date="2018-12" db="EMBL/GenBank/DDBJ databases">
        <authorList>
            <consortium name="Pathogen Informatics"/>
        </authorList>
    </citation>
    <scope>NUCLEOTIDE SEQUENCE [LARGE SCALE GENOMIC DNA]</scope>
    <source>
        <strain evidence="10 11">NCTC12742</strain>
    </source>
</reference>
<feature type="domain" description="Pseudouridine synthase RsuA/RluA-like" evidence="8">
    <location>
        <begin position="79"/>
        <end position="210"/>
    </location>
</feature>
<evidence type="ECO:0000259" key="8">
    <source>
        <dbReference type="Pfam" id="PF00849"/>
    </source>
</evidence>
<dbReference type="CDD" id="cd00165">
    <property type="entry name" value="S4"/>
    <property type="match status" value="1"/>
</dbReference>
<dbReference type="PROSITE" id="PS01149">
    <property type="entry name" value="PSI_RSU"/>
    <property type="match status" value="1"/>
</dbReference>
<evidence type="ECO:0000256" key="5">
    <source>
        <dbReference type="ARBA" id="ARBA00037590"/>
    </source>
</evidence>
<dbReference type="STRING" id="28091.SAMEA3174300_01168"/>
<dbReference type="InterPro" id="IPR020103">
    <property type="entry name" value="PsdUridine_synth_cat_dom_sf"/>
</dbReference>
<comment type="catalytic activity">
    <reaction evidence="4">
        <text>uridine(516) in 16S rRNA = pseudouridine(516) in 16S rRNA</text>
        <dbReference type="Rhea" id="RHEA:38867"/>
        <dbReference type="Rhea" id="RHEA-COMP:10089"/>
        <dbReference type="Rhea" id="RHEA-COMP:10090"/>
        <dbReference type="ChEBI" id="CHEBI:65314"/>
        <dbReference type="ChEBI" id="CHEBI:65315"/>
        <dbReference type="EC" id="5.4.99.19"/>
    </reaction>
</comment>
<dbReference type="Gene3D" id="3.10.290.10">
    <property type="entry name" value="RNA-binding S4 domain"/>
    <property type="match status" value="1"/>
</dbReference>
<dbReference type="Gene3D" id="3.30.70.580">
    <property type="entry name" value="Pseudouridine synthase I, catalytic domain, N-terminal subdomain"/>
    <property type="match status" value="1"/>
</dbReference>
<sequence length="242" mass="27557">MMPSENFIPPQHYSMQLLKYIQSQGLGSRKQCSRLIENGYIAINGQTADNPKSEIDPATVLTLTVDDEPITVVPMPYFYILLNKPADYETSHKPQHYPSIFSLFPDHMRQIDMQAVGRLDADTTGVILITNDGQFNHRVTSPKHKIPKLYRVTLKHPADDSLCHILKNGVLLHDDEETVYAAEAVLENPITLLMTITEGKYHQVKRMIAAVGNRVEQLHRERFDTWDTHGLKPGEWTFIQPA</sequence>
<proteinExistence type="inferred from homology"/>
<dbReference type="PROSITE" id="PS50889">
    <property type="entry name" value="S4"/>
    <property type="match status" value="1"/>
</dbReference>
<evidence type="ECO:0000256" key="6">
    <source>
        <dbReference type="PROSITE-ProRule" id="PRU00182"/>
    </source>
</evidence>
<keyword evidence="11" id="KW-1185">Reference proteome</keyword>
<dbReference type="InterPro" id="IPR042092">
    <property type="entry name" value="PsdUridine_s_RsuA/RluB/E/F_cat"/>
</dbReference>
<dbReference type="CDD" id="cd02553">
    <property type="entry name" value="PseudoU_synth_RsuA"/>
    <property type="match status" value="1"/>
</dbReference>
<dbReference type="PANTHER" id="PTHR47683:SF4">
    <property type="entry name" value="PSEUDOURIDINE SYNTHASE"/>
    <property type="match status" value="1"/>
</dbReference>
<comment type="function">
    <text evidence="5">Responsible for synthesis of pseudouridine from uracil-516 in 16S ribosomal RNA.</text>
</comment>
<dbReference type="SUPFAM" id="SSF55174">
    <property type="entry name" value="Alpha-L RNA-binding motif"/>
    <property type="match status" value="1"/>
</dbReference>
<dbReference type="GO" id="GO:0000455">
    <property type="term" value="P:enzyme-directed rRNA pseudouridine synthesis"/>
    <property type="evidence" value="ECO:0007669"/>
    <property type="project" value="UniProtKB-ARBA"/>
</dbReference>
<dbReference type="EC" id="5.4.99.-" evidence="7"/>
<comment type="similarity">
    <text evidence="1 7">Belongs to the pseudouridine synthase RsuA family.</text>
</comment>
<name>A0A3S5C9S7_9NEIS</name>
<dbReference type="InterPro" id="IPR036986">
    <property type="entry name" value="S4_RNA-bd_sf"/>
</dbReference>
<dbReference type="EMBL" id="LR134533">
    <property type="protein sequence ID" value="VEJ50157.1"/>
    <property type="molecule type" value="Genomic_DNA"/>
</dbReference>
<organism evidence="10 11">
    <name type="scientific">Neisseria weaveri</name>
    <dbReference type="NCBI Taxonomy" id="28091"/>
    <lineage>
        <taxon>Bacteria</taxon>
        <taxon>Pseudomonadati</taxon>
        <taxon>Pseudomonadota</taxon>
        <taxon>Betaproteobacteria</taxon>
        <taxon>Neisseriales</taxon>
        <taxon>Neisseriaceae</taxon>
        <taxon>Neisseria</taxon>
    </lineage>
</organism>
<evidence type="ECO:0000313" key="10">
    <source>
        <dbReference type="EMBL" id="VEJ50157.1"/>
    </source>
</evidence>
<dbReference type="GO" id="GO:0160136">
    <property type="term" value="F:16S rRNA pseudouridine(516) synthase activity"/>
    <property type="evidence" value="ECO:0007669"/>
    <property type="project" value="UniProtKB-EC"/>
</dbReference>
<evidence type="ECO:0000256" key="3">
    <source>
        <dbReference type="ARBA" id="ARBA00023235"/>
    </source>
</evidence>
<dbReference type="Pfam" id="PF01479">
    <property type="entry name" value="S4"/>
    <property type="match status" value="1"/>
</dbReference>